<gene>
    <name evidence="3" type="ORF">BHM03_00008440</name>
</gene>
<keyword evidence="2" id="KW-0812">Transmembrane</keyword>
<dbReference type="Pfam" id="PF04640">
    <property type="entry name" value="PLATZ"/>
    <property type="match status" value="1"/>
</dbReference>
<dbReference type="PANTHER" id="PTHR31065">
    <property type="entry name" value="PLATZ TRANSCRIPTION FACTOR FAMILY PROTEIN"/>
    <property type="match status" value="1"/>
</dbReference>
<feature type="region of interest" description="Disordered" evidence="1">
    <location>
        <begin position="262"/>
        <end position="321"/>
    </location>
</feature>
<dbReference type="PANTHER" id="PTHR31065:SF48">
    <property type="entry name" value="PLATZ TRANSCRIPTION FACTOR FAMILY PROTEIN"/>
    <property type="match status" value="1"/>
</dbReference>
<keyword evidence="2" id="KW-0472">Membrane</keyword>
<evidence type="ECO:0000256" key="2">
    <source>
        <dbReference type="SAM" id="Phobius"/>
    </source>
</evidence>
<organism evidence="3">
    <name type="scientific">Ensete ventricosum</name>
    <name type="common">Abyssinian banana</name>
    <name type="synonym">Musa ensete</name>
    <dbReference type="NCBI Taxonomy" id="4639"/>
    <lineage>
        <taxon>Eukaryota</taxon>
        <taxon>Viridiplantae</taxon>
        <taxon>Streptophyta</taxon>
        <taxon>Embryophyta</taxon>
        <taxon>Tracheophyta</taxon>
        <taxon>Spermatophyta</taxon>
        <taxon>Magnoliopsida</taxon>
        <taxon>Liliopsida</taxon>
        <taxon>Zingiberales</taxon>
        <taxon>Musaceae</taxon>
        <taxon>Ensete</taxon>
    </lineage>
</organism>
<dbReference type="AlphaFoldDB" id="A0A444DEJ9"/>
<accession>A0A444DEJ9</accession>
<dbReference type="InterPro" id="IPR006734">
    <property type="entry name" value="PLATZ"/>
</dbReference>
<dbReference type="EMBL" id="KV875601">
    <property type="protein sequence ID" value="RZR71893.1"/>
    <property type="molecule type" value="Genomic_DNA"/>
</dbReference>
<evidence type="ECO:0000256" key="1">
    <source>
        <dbReference type="SAM" id="MobiDB-lite"/>
    </source>
</evidence>
<reference evidence="3" key="1">
    <citation type="journal article" date="2018" name="Data Brief">
        <title>Genome sequence data from 17 accessions of Ensete ventricosum, a staple food crop for millions in Ethiopia.</title>
        <authorList>
            <person name="Yemataw Z."/>
            <person name="Muzemil S."/>
            <person name="Ambachew D."/>
            <person name="Tripathi L."/>
            <person name="Tesfaye K."/>
            <person name="Chala A."/>
            <person name="Farbos A."/>
            <person name="O'Neill P."/>
            <person name="Moore K."/>
            <person name="Grant M."/>
            <person name="Studholme D.J."/>
        </authorList>
    </citation>
    <scope>NUCLEOTIDE SEQUENCE [LARGE SCALE GENOMIC DNA]</scope>
    <source>
        <tissue evidence="3">Leaf</tissue>
    </source>
</reference>
<keyword evidence="2" id="KW-1133">Transmembrane helix</keyword>
<dbReference type="Proteomes" id="UP000290560">
    <property type="component" value="Unassembled WGS sequence"/>
</dbReference>
<evidence type="ECO:0000313" key="3">
    <source>
        <dbReference type="EMBL" id="RZR71893.1"/>
    </source>
</evidence>
<feature type="transmembrane region" description="Helical" evidence="2">
    <location>
        <begin position="21"/>
        <end position="43"/>
    </location>
</feature>
<protein>
    <submittedName>
        <fullName evidence="3">Uncharacterized protein</fullName>
    </submittedName>
</protein>
<name>A0A444DEJ9_ENSVE</name>
<sequence>MAIDQESPFKELNLKNRRVMVMTFLCCIIVCLCWFSLILVLWVSDVVVVLDGLVLEQGGGGPADDNRWPPWLRPLLSTRFFVPCKLHADSHKSECNMYCLDCTGGALCSLCLACHRDHRTIQVRLSSSFLTLFPLHPQQLWKRFRVSSTQRNPHLLSVHRCHCFIPRQRILPRINLWWLLMQIRRSSYHDVIRVSEIQKVLDITGVQTYIINSARVVFLNERPQPRPGKGVTNTCEVCERSLLDSFRFCSLGCKIAGTGNDYNGSRRSKSTKKKAMADASDSEESYTNSSRGSERSDNVKQSFTPSTPPPAVVSYRSAKRRKGIPHRAPFGSLILEF</sequence>
<proteinExistence type="predicted"/>